<protein>
    <submittedName>
        <fullName evidence="2">Uncharacterized protein</fullName>
    </submittedName>
</protein>
<feature type="compositionally biased region" description="Basic and acidic residues" evidence="1">
    <location>
        <begin position="1"/>
        <end position="13"/>
    </location>
</feature>
<evidence type="ECO:0000256" key="1">
    <source>
        <dbReference type="SAM" id="MobiDB-lite"/>
    </source>
</evidence>
<evidence type="ECO:0000313" key="3">
    <source>
        <dbReference type="Proteomes" id="UP001268610"/>
    </source>
</evidence>
<reference evidence="2" key="1">
    <citation type="submission" date="2023-04" db="EMBL/GenBank/DDBJ databases">
        <title>Genomic characterization of faba bean (Vicia faba) microsymbionts in Mexican soils.</title>
        <authorList>
            <person name="Rivera Orduna F.N."/>
            <person name="Guevara-Luna J."/>
            <person name="Yan J."/>
            <person name="Arroyo-Herrera I."/>
            <person name="Li Y."/>
            <person name="Vasquez-Murrieta M.S."/>
            <person name="Wang E.T."/>
        </authorList>
    </citation>
    <scope>NUCLEOTIDE SEQUENCE</scope>
    <source>
        <strain evidence="2">CH26</strain>
    </source>
</reference>
<proteinExistence type="predicted"/>
<evidence type="ECO:0000313" key="2">
    <source>
        <dbReference type="EMBL" id="MDR9774114.1"/>
    </source>
</evidence>
<comment type="caution">
    <text evidence="2">The sequence shown here is derived from an EMBL/GenBank/DDBJ whole genome shotgun (WGS) entry which is preliminary data.</text>
</comment>
<dbReference type="EMBL" id="JAVLSF010000008">
    <property type="protein sequence ID" value="MDR9774114.1"/>
    <property type="molecule type" value="Genomic_DNA"/>
</dbReference>
<accession>A0AAJ2GVS5</accession>
<sequence length="106" mass="11980">MIEKNGAPEEIRTPDPQIRRQSRFDESNTLFCKTAIPAPTQDQYVTDASAKRQIAVPTAAVWLCQHREELSVPSIPALKQRFGLRNLEAIEAAKQAHVLARRHRHG</sequence>
<dbReference type="RefSeq" id="WP_310856922.1">
    <property type="nucleotide sequence ID" value="NZ_JAVLSD010000008.1"/>
</dbReference>
<dbReference type="Proteomes" id="UP001268610">
    <property type="component" value="Unassembled WGS sequence"/>
</dbReference>
<name>A0AAJ2GVS5_9HYPH</name>
<feature type="region of interest" description="Disordered" evidence="1">
    <location>
        <begin position="1"/>
        <end position="24"/>
    </location>
</feature>
<dbReference type="AlphaFoldDB" id="A0AAJ2GVS5"/>
<organism evidence="2 3">
    <name type="scientific">Rhizobium hidalgonense</name>
    <dbReference type="NCBI Taxonomy" id="1538159"/>
    <lineage>
        <taxon>Bacteria</taxon>
        <taxon>Pseudomonadati</taxon>
        <taxon>Pseudomonadota</taxon>
        <taxon>Alphaproteobacteria</taxon>
        <taxon>Hyphomicrobiales</taxon>
        <taxon>Rhizobiaceae</taxon>
        <taxon>Rhizobium/Agrobacterium group</taxon>
        <taxon>Rhizobium</taxon>
    </lineage>
</organism>
<gene>
    <name evidence="2" type="ORF">RJJ65_15870</name>
</gene>